<dbReference type="AlphaFoldDB" id="A0A084VMW3"/>
<proteinExistence type="predicted"/>
<dbReference type="EnsemblMetazoa" id="ASIC006662-RA">
    <property type="protein sequence ID" value="ASIC006662-PA"/>
    <property type="gene ID" value="ASIC006662"/>
</dbReference>
<gene>
    <name evidence="1" type="ORF">ZHAS_00006662</name>
</gene>
<evidence type="ECO:0000313" key="2">
    <source>
        <dbReference type="EnsemblMetazoa" id="ASIC006662-PA"/>
    </source>
</evidence>
<keyword evidence="3" id="KW-1185">Reference proteome</keyword>
<sequence>MASGDTAAIETIDLESALSTKNSEFTTSSKDQPSEQDEYAHHTWYANKVFSPADLFMVCTAQKPLAKTLLRSPHDVFISTEARARETVTHFPKVALGVVPVPPWIAVKVLDLCC</sequence>
<evidence type="ECO:0000313" key="1">
    <source>
        <dbReference type="EMBL" id="KFB39307.1"/>
    </source>
</evidence>
<dbReference type="VEuPathDB" id="VectorBase:ASIC006662"/>
<dbReference type="EMBL" id="KE524975">
    <property type="protein sequence ID" value="KFB39307.1"/>
    <property type="molecule type" value="Genomic_DNA"/>
</dbReference>
<organism evidence="1">
    <name type="scientific">Anopheles sinensis</name>
    <name type="common">Mosquito</name>
    <dbReference type="NCBI Taxonomy" id="74873"/>
    <lineage>
        <taxon>Eukaryota</taxon>
        <taxon>Metazoa</taxon>
        <taxon>Ecdysozoa</taxon>
        <taxon>Arthropoda</taxon>
        <taxon>Hexapoda</taxon>
        <taxon>Insecta</taxon>
        <taxon>Pterygota</taxon>
        <taxon>Neoptera</taxon>
        <taxon>Endopterygota</taxon>
        <taxon>Diptera</taxon>
        <taxon>Nematocera</taxon>
        <taxon>Culicoidea</taxon>
        <taxon>Culicidae</taxon>
        <taxon>Anophelinae</taxon>
        <taxon>Anopheles</taxon>
    </lineage>
</organism>
<name>A0A084VMW3_ANOSI</name>
<accession>A0A084VMW3</accession>
<reference evidence="1 3" key="1">
    <citation type="journal article" date="2014" name="BMC Genomics">
        <title>Genome sequence of Anopheles sinensis provides insight into genetics basis of mosquito competence for malaria parasites.</title>
        <authorList>
            <person name="Zhou D."/>
            <person name="Zhang D."/>
            <person name="Ding G."/>
            <person name="Shi L."/>
            <person name="Hou Q."/>
            <person name="Ye Y."/>
            <person name="Xu Y."/>
            <person name="Zhou H."/>
            <person name="Xiong C."/>
            <person name="Li S."/>
            <person name="Yu J."/>
            <person name="Hong S."/>
            <person name="Yu X."/>
            <person name="Zou P."/>
            <person name="Chen C."/>
            <person name="Chang X."/>
            <person name="Wang W."/>
            <person name="Lv Y."/>
            <person name="Sun Y."/>
            <person name="Ma L."/>
            <person name="Shen B."/>
            <person name="Zhu C."/>
        </authorList>
    </citation>
    <scope>NUCLEOTIDE SEQUENCE [LARGE SCALE GENOMIC DNA]</scope>
</reference>
<dbReference type="EMBL" id="ATLV01014631">
    <property type="status" value="NOT_ANNOTATED_CDS"/>
    <property type="molecule type" value="Genomic_DNA"/>
</dbReference>
<dbReference type="Proteomes" id="UP000030765">
    <property type="component" value="Unassembled WGS sequence"/>
</dbReference>
<protein>
    <submittedName>
        <fullName evidence="1 2">Dinitrogenase iron-molybdenum cofactor biosynthesis protein</fullName>
    </submittedName>
</protein>
<evidence type="ECO:0000313" key="3">
    <source>
        <dbReference type="Proteomes" id="UP000030765"/>
    </source>
</evidence>
<reference evidence="2" key="2">
    <citation type="submission" date="2020-05" db="UniProtKB">
        <authorList>
            <consortium name="EnsemblMetazoa"/>
        </authorList>
    </citation>
    <scope>IDENTIFICATION</scope>
</reference>